<dbReference type="EMBL" id="FNUV01000003">
    <property type="protein sequence ID" value="SEF70554.1"/>
    <property type="molecule type" value="Genomic_DNA"/>
</dbReference>
<keyword evidence="1" id="KW-0808">Transferase</keyword>
<evidence type="ECO:0000313" key="4">
    <source>
        <dbReference type="EMBL" id="SEF70554.1"/>
    </source>
</evidence>
<evidence type="ECO:0000259" key="3">
    <source>
        <dbReference type="PROSITE" id="PS51186"/>
    </source>
</evidence>
<keyword evidence="4" id="KW-0687">Ribonucleoprotein</keyword>
<organism evidence="4 5">
    <name type="scientific">Xylanibacter ruminicola</name>
    <name type="common">Prevotella ruminicola</name>
    <dbReference type="NCBI Taxonomy" id="839"/>
    <lineage>
        <taxon>Bacteria</taxon>
        <taxon>Pseudomonadati</taxon>
        <taxon>Bacteroidota</taxon>
        <taxon>Bacteroidia</taxon>
        <taxon>Bacteroidales</taxon>
        <taxon>Prevotellaceae</taxon>
        <taxon>Xylanibacter</taxon>
    </lineage>
</organism>
<evidence type="ECO:0000256" key="2">
    <source>
        <dbReference type="ARBA" id="ARBA00023315"/>
    </source>
</evidence>
<dbReference type="Gene3D" id="3.40.630.30">
    <property type="match status" value="1"/>
</dbReference>
<dbReference type="PROSITE" id="PS51186">
    <property type="entry name" value="GNAT"/>
    <property type="match status" value="1"/>
</dbReference>
<dbReference type="RefSeq" id="WP_231622217.1">
    <property type="nucleotide sequence ID" value="NZ_FNUV01000003.1"/>
</dbReference>
<protein>
    <submittedName>
        <fullName evidence="4">Ribosomal protein S18 acetylase RimI</fullName>
    </submittedName>
</protein>
<proteinExistence type="predicted"/>
<dbReference type="AlphaFoldDB" id="A0A1H5U6A8"/>
<evidence type="ECO:0000256" key="1">
    <source>
        <dbReference type="ARBA" id="ARBA00022679"/>
    </source>
</evidence>
<dbReference type="Proteomes" id="UP000236735">
    <property type="component" value="Unassembled WGS sequence"/>
</dbReference>
<dbReference type="InterPro" id="IPR051016">
    <property type="entry name" value="Diverse_Substrate_AcTransf"/>
</dbReference>
<gene>
    <name evidence="4" type="ORF">SAMN05216354_1269</name>
</gene>
<reference evidence="4 5" key="1">
    <citation type="submission" date="2016-10" db="EMBL/GenBank/DDBJ databases">
        <authorList>
            <person name="de Groot N.N."/>
        </authorList>
    </citation>
    <scope>NUCLEOTIDE SEQUENCE [LARGE SCALE GENOMIC DNA]</scope>
    <source>
        <strain evidence="4 5">AR32</strain>
    </source>
</reference>
<keyword evidence="4" id="KW-0689">Ribosomal protein</keyword>
<dbReference type="Pfam" id="PF00583">
    <property type="entry name" value="Acetyltransf_1"/>
    <property type="match status" value="1"/>
</dbReference>
<dbReference type="CDD" id="cd04301">
    <property type="entry name" value="NAT_SF"/>
    <property type="match status" value="1"/>
</dbReference>
<dbReference type="PANTHER" id="PTHR10545:SF29">
    <property type="entry name" value="GH14572P-RELATED"/>
    <property type="match status" value="1"/>
</dbReference>
<sequence>MTDQTTNTGMVRKASKNDITRIIELLHQVDMVHHVIRPDLFKPNTTKYNEKQLEALLSEDNKPVFVYDDGEIWGHAFCLITEVKNDKLLQDIKTMYIDDICVDETARGKHIGKALYEHVNSYARSIGCQSITLNVWEGNTPALSFYRNMGMHVQKTTMETFL</sequence>
<keyword evidence="2" id="KW-0012">Acyltransferase</keyword>
<dbReference type="InterPro" id="IPR016181">
    <property type="entry name" value="Acyl_CoA_acyltransferase"/>
</dbReference>
<dbReference type="GO" id="GO:0005840">
    <property type="term" value="C:ribosome"/>
    <property type="evidence" value="ECO:0007669"/>
    <property type="project" value="UniProtKB-KW"/>
</dbReference>
<dbReference type="PANTHER" id="PTHR10545">
    <property type="entry name" value="DIAMINE N-ACETYLTRANSFERASE"/>
    <property type="match status" value="1"/>
</dbReference>
<name>A0A1H5U6A8_XYLRU</name>
<accession>A0A1H5U6A8</accession>
<evidence type="ECO:0000313" key="5">
    <source>
        <dbReference type="Proteomes" id="UP000236735"/>
    </source>
</evidence>
<dbReference type="InterPro" id="IPR000182">
    <property type="entry name" value="GNAT_dom"/>
</dbReference>
<dbReference type="GO" id="GO:0008080">
    <property type="term" value="F:N-acetyltransferase activity"/>
    <property type="evidence" value="ECO:0007669"/>
    <property type="project" value="UniProtKB-ARBA"/>
</dbReference>
<feature type="domain" description="N-acetyltransferase" evidence="3">
    <location>
        <begin position="9"/>
        <end position="162"/>
    </location>
</feature>
<dbReference type="SUPFAM" id="SSF55729">
    <property type="entry name" value="Acyl-CoA N-acyltransferases (Nat)"/>
    <property type="match status" value="1"/>
</dbReference>